<dbReference type="Gene3D" id="2.40.340.10">
    <property type="entry name" value="MoeA, C-terminal, domain IV"/>
    <property type="match status" value="1"/>
</dbReference>
<dbReference type="SUPFAM" id="SSF63867">
    <property type="entry name" value="MoeA C-terminal domain-like"/>
    <property type="match status" value="1"/>
</dbReference>
<dbReference type="AlphaFoldDB" id="A0A1G9CAR4"/>
<dbReference type="Pfam" id="PF03453">
    <property type="entry name" value="MoeA_N"/>
    <property type="match status" value="1"/>
</dbReference>
<evidence type="ECO:0000313" key="4">
    <source>
        <dbReference type="EMBL" id="SDK48747.1"/>
    </source>
</evidence>
<evidence type="ECO:0000313" key="5">
    <source>
        <dbReference type="Proteomes" id="UP000326500"/>
    </source>
</evidence>
<dbReference type="SUPFAM" id="SSF63882">
    <property type="entry name" value="MoeA N-terminal region -like"/>
    <property type="match status" value="1"/>
</dbReference>
<evidence type="ECO:0000256" key="2">
    <source>
        <dbReference type="ARBA" id="ARBA00023150"/>
    </source>
</evidence>
<dbReference type="SMART" id="SM00852">
    <property type="entry name" value="MoCF_biosynth"/>
    <property type="match status" value="1"/>
</dbReference>
<dbReference type="InterPro" id="IPR005110">
    <property type="entry name" value="MoeA_linker/N"/>
</dbReference>
<dbReference type="GO" id="GO:0061599">
    <property type="term" value="F:molybdopterin molybdotransferase activity"/>
    <property type="evidence" value="ECO:0007669"/>
    <property type="project" value="TreeGrafter"/>
</dbReference>
<proteinExistence type="predicted"/>
<organism evidence="4 5">
    <name type="scientific">Methanoculleus thermophilus</name>
    <dbReference type="NCBI Taxonomy" id="2200"/>
    <lineage>
        <taxon>Archaea</taxon>
        <taxon>Methanobacteriati</taxon>
        <taxon>Methanobacteriota</taxon>
        <taxon>Stenosarchaea group</taxon>
        <taxon>Methanomicrobia</taxon>
        <taxon>Methanomicrobiales</taxon>
        <taxon>Methanomicrobiaceae</taxon>
        <taxon>Methanoculleus</taxon>
    </lineage>
</organism>
<gene>
    <name evidence="4" type="ORF">SAMN04488571_1149</name>
</gene>
<dbReference type="Gene3D" id="3.90.105.10">
    <property type="entry name" value="Molybdopterin biosynthesis moea protein, domain 2"/>
    <property type="match status" value="1"/>
</dbReference>
<dbReference type="InterPro" id="IPR038987">
    <property type="entry name" value="MoeA-like"/>
</dbReference>
<dbReference type="Proteomes" id="UP000326500">
    <property type="component" value="Unassembled WGS sequence"/>
</dbReference>
<dbReference type="GO" id="GO:0006777">
    <property type="term" value="P:Mo-molybdopterin cofactor biosynthetic process"/>
    <property type="evidence" value="ECO:0007669"/>
    <property type="project" value="UniProtKB-KW"/>
</dbReference>
<dbReference type="InterPro" id="IPR036425">
    <property type="entry name" value="MoaB/Mog-like_dom_sf"/>
</dbReference>
<dbReference type="OrthoDB" id="31371at2157"/>
<dbReference type="InterPro" id="IPR001453">
    <property type="entry name" value="MoaB/Mog_dom"/>
</dbReference>
<name>A0A1G9CAR4_9EURY</name>
<accession>A0A1G9CAR4</accession>
<keyword evidence="2" id="KW-0501">Molybdenum cofactor biosynthesis</keyword>
<evidence type="ECO:0000256" key="1">
    <source>
        <dbReference type="ARBA" id="ARBA00005046"/>
    </source>
</evidence>
<dbReference type="Pfam" id="PF03454">
    <property type="entry name" value="MoeA_C"/>
    <property type="match status" value="1"/>
</dbReference>
<evidence type="ECO:0000259" key="3">
    <source>
        <dbReference type="SMART" id="SM00852"/>
    </source>
</evidence>
<dbReference type="InterPro" id="IPR036688">
    <property type="entry name" value="MoeA_C_domain_IV_sf"/>
</dbReference>
<sequence length="401" mass="42979">MVRQHLVLTPLAKVREMMRSVFPVPNRTIRVPVAEAAGRITAGPVYSRLTHPIRDISARDGFAVRSRETAGASGTNPVRLTDPYWVNTGNAIPPGYDAVVMVEDVIAEGDALSTGKAVSPGEHIHPAGSEIREGEMILPAGHWIRPCDIGALLTYGITTVDAKEVRIGLIPTGSELVPAGEVPGPGQVIESNTAGAAVLLGETGATCTRYEITRDDPHLLRAAIERGVRENDLLIVSAGSSAGRRDFTARIIDDLGEVLVHGIAMKPGTPSILGRIDDKPVIGVPGYPIAAMTAVRELAFPLLAEWGFRTRSPETLRARLVGRVTSDPGYDEFLLLAISRAGNRYIATPLPRKSHTQMVMVRGNAYLHIPAGVGCIEEETEVEVTLTGPCWTIREARSPPT</sequence>
<dbReference type="Pfam" id="PF00994">
    <property type="entry name" value="MoCF_biosynth"/>
    <property type="match status" value="1"/>
</dbReference>
<dbReference type="UniPathway" id="UPA00344"/>
<dbReference type="InterPro" id="IPR005111">
    <property type="entry name" value="MoeA_C_domain_IV"/>
</dbReference>
<dbReference type="STRING" id="2200.GCA_001571405_01560"/>
<dbReference type="EMBL" id="FNFT01000014">
    <property type="protein sequence ID" value="SDK48747.1"/>
    <property type="molecule type" value="Genomic_DNA"/>
</dbReference>
<dbReference type="GO" id="GO:0005829">
    <property type="term" value="C:cytosol"/>
    <property type="evidence" value="ECO:0007669"/>
    <property type="project" value="TreeGrafter"/>
</dbReference>
<dbReference type="SUPFAM" id="SSF53218">
    <property type="entry name" value="Molybdenum cofactor biosynthesis proteins"/>
    <property type="match status" value="1"/>
</dbReference>
<protein>
    <submittedName>
        <fullName evidence="4">Putative molybdopterin biosynthesis protein</fullName>
    </submittedName>
</protein>
<keyword evidence="5" id="KW-1185">Reference proteome</keyword>
<comment type="pathway">
    <text evidence="1">Cofactor biosynthesis; molybdopterin biosynthesis.</text>
</comment>
<dbReference type="Gene3D" id="3.40.980.10">
    <property type="entry name" value="MoaB/Mog-like domain"/>
    <property type="match status" value="1"/>
</dbReference>
<dbReference type="PANTHER" id="PTHR10192:SF16">
    <property type="entry name" value="MOLYBDOPTERIN MOLYBDENUMTRANSFERASE"/>
    <property type="match status" value="1"/>
</dbReference>
<feature type="domain" description="MoaB/Mog" evidence="3">
    <location>
        <begin position="168"/>
        <end position="305"/>
    </location>
</feature>
<dbReference type="InterPro" id="IPR036135">
    <property type="entry name" value="MoeA_linker/N_sf"/>
</dbReference>
<dbReference type="PANTHER" id="PTHR10192">
    <property type="entry name" value="MOLYBDOPTERIN BIOSYNTHESIS PROTEIN"/>
    <property type="match status" value="1"/>
</dbReference>
<dbReference type="CDD" id="cd00887">
    <property type="entry name" value="MoeA"/>
    <property type="match status" value="1"/>
</dbReference>
<dbReference type="Gene3D" id="2.170.190.11">
    <property type="entry name" value="Molybdopterin biosynthesis moea protein, domain 3"/>
    <property type="match status" value="1"/>
</dbReference>
<reference evidence="4 5" key="1">
    <citation type="submission" date="2016-10" db="EMBL/GenBank/DDBJ databases">
        <authorList>
            <person name="Varghese N."/>
            <person name="Submissions S."/>
        </authorList>
    </citation>
    <scope>NUCLEOTIDE SEQUENCE [LARGE SCALE GENOMIC DNA]</scope>
    <source>
        <strain evidence="4 5">DSM 2373</strain>
    </source>
</reference>
<dbReference type="RefSeq" id="WP_066957692.1">
    <property type="nucleotide sequence ID" value="NZ_BCNX01000007.1"/>
</dbReference>